<keyword evidence="3" id="KW-1185">Reference proteome</keyword>
<dbReference type="EMBL" id="BAAAFI010000011">
    <property type="protein sequence ID" value="GAA0879368.1"/>
    <property type="molecule type" value="Genomic_DNA"/>
</dbReference>
<protein>
    <submittedName>
        <fullName evidence="2">Uncharacterized protein</fullName>
    </submittedName>
</protein>
<reference evidence="3" key="1">
    <citation type="journal article" date="2019" name="Int. J. Syst. Evol. Microbiol.">
        <title>The Global Catalogue of Microorganisms (GCM) 10K type strain sequencing project: providing services to taxonomists for standard genome sequencing and annotation.</title>
        <authorList>
            <consortium name="The Broad Institute Genomics Platform"/>
            <consortium name="The Broad Institute Genome Sequencing Center for Infectious Disease"/>
            <person name="Wu L."/>
            <person name="Ma J."/>
        </authorList>
    </citation>
    <scope>NUCLEOTIDE SEQUENCE [LARGE SCALE GENOMIC DNA]</scope>
    <source>
        <strain evidence="3">JCM 16112</strain>
    </source>
</reference>
<organism evidence="2 3">
    <name type="scientific">Algoriphagus jejuensis</name>
    <dbReference type="NCBI Taxonomy" id="419934"/>
    <lineage>
        <taxon>Bacteria</taxon>
        <taxon>Pseudomonadati</taxon>
        <taxon>Bacteroidota</taxon>
        <taxon>Cytophagia</taxon>
        <taxon>Cytophagales</taxon>
        <taxon>Cyclobacteriaceae</taxon>
        <taxon>Algoriphagus</taxon>
    </lineage>
</organism>
<dbReference type="RefSeq" id="WP_343851703.1">
    <property type="nucleotide sequence ID" value="NZ_BAAAFI010000011.1"/>
</dbReference>
<comment type="caution">
    <text evidence="2">The sequence shown here is derived from an EMBL/GenBank/DDBJ whole genome shotgun (WGS) entry which is preliminary data.</text>
</comment>
<evidence type="ECO:0000313" key="3">
    <source>
        <dbReference type="Proteomes" id="UP001500469"/>
    </source>
</evidence>
<dbReference type="Proteomes" id="UP001500469">
    <property type="component" value="Unassembled WGS sequence"/>
</dbReference>
<feature type="region of interest" description="Disordered" evidence="1">
    <location>
        <begin position="29"/>
        <end position="48"/>
    </location>
</feature>
<sequence>MRKTAFISILSLALTWACKEKREVGTEEIKVESPAVTPEIPDPDLTDQIPGDQYLKNTVSEETASLIRERLRALHADDLKSGFVDSLSRKFIFFEKDLNGDGSNEIFLGLTGPYFCGSGGCSQLILDSKGEVVTTFTVSNYPVYIANEKSNGWNDLFIYSGGAYRVVKFDGKSYPSNPSTLPKLGNDPDESLPRAMDFLKDNYPWFVF</sequence>
<name>A0ABP3YFV4_9BACT</name>
<accession>A0ABP3YFV4</accession>
<proteinExistence type="predicted"/>
<evidence type="ECO:0000256" key="1">
    <source>
        <dbReference type="SAM" id="MobiDB-lite"/>
    </source>
</evidence>
<evidence type="ECO:0000313" key="2">
    <source>
        <dbReference type="EMBL" id="GAA0879368.1"/>
    </source>
</evidence>
<gene>
    <name evidence="2" type="ORF">GCM10009119_23360</name>
</gene>